<dbReference type="Pfam" id="PF13520">
    <property type="entry name" value="AA_permease_2"/>
    <property type="match status" value="1"/>
</dbReference>
<evidence type="ECO:0000256" key="4">
    <source>
        <dbReference type="ARBA" id="ARBA00022989"/>
    </source>
</evidence>
<dbReference type="Proteomes" id="UP000696573">
    <property type="component" value="Unassembled WGS sequence"/>
</dbReference>
<feature type="transmembrane region" description="Helical" evidence="7">
    <location>
        <begin position="281"/>
        <end position="304"/>
    </location>
</feature>
<evidence type="ECO:0008006" key="10">
    <source>
        <dbReference type="Google" id="ProtNLM"/>
    </source>
</evidence>
<dbReference type="PANTHER" id="PTHR45649">
    <property type="entry name" value="AMINO-ACID PERMEASE BAT1"/>
    <property type="match status" value="1"/>
</dbReference>
<dbReference type="GO" id="GO:0016020">
    <property type="term" value="C:membrane"/>
    <property type="evidence" value="ECO:0007669"/>
    <property type="project" value="UniProtKB-SubCell"/>
</dbReference>
<dbReference type="EMBL" id="CABFNQ020000732">
    <property type="protein sequence ID" value="CAH0028561.1"/>
    <property type="molecule type" value="Genomic_DNA"/>
</dbReference>
<accession>A0A9N9VRQ1</accession>
<dbReference type="InterPro" id="IPR002293">
    <property type="entry name" value="AA/rel_permease1"/>
</dbReference>
<sequence>MESPDSHSPVGKEKTSDCEAGSAEHPDRVASITAGENAPQDQLRRDIKPLEILSLGFNICNSWIAISTALAIAISAGGTVTVLYGVLIASFAYLAVAITLAELASVYPTAGGQYHFTSILCPQKVNRAVSYACGLAAVSSWVFLAAAITTLSAQLLLAVPAFYIETYTPLAWHYFMVYQAINIVLLLYNIYCLKRAPWTHDIGFALSLLMFLIILVTCLALSTKNNSETIWTGFDNTTGWPAGVTFLTGLVTPASMYGGIDAVLHLAEECKQPERTVPRAMMAIITIGFLTGFGFAVAMCYGITDLEPLIGSTMPIYELWRQATGSATAATVFVVVLHIITLFAVNAVQQTASRMTWAFARDGALPAKSWLASVDARKQVPVWSLLANAVVIFVSGCVYLGSAAAFSAIIGSSLILQLLSFTIPSLLLLWHKRSADVLPLDRPFRVPNIVGWAANIIVVIFGILLTIFFTFPAAMPVTGSSMNYASAVIAVVGVLGAVNWVCYAKNHFAGPSIEEYLHK</sequence>
<evidence type="ECO:0000256" key="3">
    <source>
        <dbReference type="ARBA" id="ARBA00022692"/>
    </source>
</evidence>
<feature type="transmembrane region" description="Helical" evidence="7">
    <location>
        <begin position="408"/>
        <end position="429"/>
    </location>
</feature>
<gene>
    <name evidence="8" type="ORF">CRHIZ90672A_00010810</name>
</gene>
<evidence type="ECO:0000313" key="8">
    <source>
        <dbReference type="EMBL" id="CAH0028561.1"/>
    </source>
</evidence>
<dbReference type="PIRSF" id="PIRSF006060">
    <property type="entry name" value="AA_transporter"/>
    <property type="match status" value="1"/>
</dbReference>
<evidence type="ECO:0000256" key="7">
    <source>
        <dbReference type="SAM" id="Phobius"/>
    </source>
</evidence>
<evidence type="ECO:0000256" key="1">
    <source>
        <dbReference type="ARBA" id="ARBA00004141"/>
    </source>
</evidence>
<keyword evidence="9" id="KW-1185">Reference proteome</keyword>
<dbReference type="OrthoDB" id="4476201at2759"/>
<reference evidence="8" key="1">
    <citation type="submission" date="2021-10" db="EMBL/GenBank/DDBJ databases">
        <authorList>
            <person name="Piombo E."/>
        </authorList>
    </citation>
    <scope>NUCLEOTIDE SEQUENCE</scope>
</reference>
<protein>
    <recommendedName>
        <fullName evidence="10">Choline transport protein</fullName>
    </recommendedName>
</protein>
<feature type="transmembrane region" description="Helical" evidence="7">
    <location>
        <begin position="382"/>
        <end position="402"/>
    </location>
</feature>
<evidence type="ECO:0000256" key="2">
    <source>
        <dbReference type="ARBA" id="ARBA00022448"/>
    </source>
</evidence>
<feature type="transmembrane region" description="Helical" evidence="7">
    <location>
        <begin position="202"/>
        <end position="222"/>
    </location>
</feature>
<feature type="transmembrane region" description="Helical" evidence="7">
    <location>
        <begin position="324"/>
        <end position="345"/>
    </location>
</feature>
<feature type="transmembrane region" description="Helical" evidence="7">
    <location>
        <begin position="483"/>
        <end position="503"/>
    </location>
</feature>
<feature type="transmembrane region" description="Helical" evidence="7">
    <location>
        <begin position="242"/>
        <end position="260"/>
    </location>
</feature>
<dbReference type="GO" id="GO:0022857">
    <property type="term" value="F:transmembrane transporter activity"/>
    <property type="evidence" value="ECO:0007669"/>
    <property type="project" value="InterPro"/>
</dbReference>
<keyword evidence="4 7" id="KW-1133">Transmembrane helix</keyword>
<keyword evidence="5 7" id="KW-0472">Membrane</keyword>
<feature type="transmembrane region" description="Helical" evidence="7">
    <location>
        <begin position="449"/>
        <end position="471"/>
    </location>
</feature>
<proteinExistence type="predicted"/>
<feature type="transmembrane region" description="Helical" evidence="7">
    <location>
        <begin position="171"/>
        <end position="190"/>
    </location>
</feature>
<name>A0A9N9VRQ1_9HYPO</name>
<evidence type="ECO:0000313" key="9">
    <source>
        <dbReference type="Proteomes" id="UP000696573"/>
    </source>
</evidence>
<organism evidence="8 9">
    <name type="scientific">Clonostachys rhizophaga</name>
    <dbReference type="NCBI Taxonomy" id="160324"/>
    <lineage>
        <taxon>Eukaryota</taxon>
        <taxon>Fungi</taxon>
        <taxon>Dikarya</taxon>
        <taxon>Ascomycota</taxon>
        <taxon>Pezizomycotina</taxon>
        <taxon>Sordariomycetes</taxon>
        <taxon>Hypocreomycetidae</taxon>
        <taxon>Hypocreales</taxon>
        <taxon>Bionectriaceae</taxon>
        <taxon>Clonostachys</taxon>
    </lineage>
</organism>
<feature type="region of interest" description="Disordered" evidence="6">
    <location>
        <begin position="1"/>
        <end position="35"/>
    </location>
</feature>
<comment type="caution">
    <text evidence="8">The sequence shown here is derived from an EMBL/GenBank/DDBJ whole genome shotgun (WGS) entry which is preliminary data.</text>
</comment>
<dbReference type="AlphaFoldDB" id="A0A9N9VRQ1"/>
<keyword evidence="2" id="KW-0813">Transport</keyword>
<dbReference type="Gene3D" id="1.20.1740.10">
    <property type="entry name" value="Amino acid/polyamine transporter I"/>
    <property type="match status" value="1"/>
</dbReference>
<feature type="transmembrane region" description="Helical" evidence="7">
    <location>
        <begin position="128"/>
        <end position="151"/>
    </location>
</feature>
<comment type="subcellular location">
    <subcellularLocation>
        <location evidence="1">Membrane</location>
        <topology evidence="1">Multi-pass membrane protein</topology>
    </subcellularLocation>
</comment>
<feature type="compositionally biased region" description="Basic and acidic residues" evidence="6">
    <location>
        <begin position="10"/>
        <end position="28"/>
    </location>
</feature>
<keyword evidence="3 7" id="KW-0812">Transmembrane</keyword>
<feature type="transmembrane region" description="Helical" evidence="7">
    <location>
        <begin position="82"/>
        <end position="107"/>
    </location>
</feature>
<evidence type="ECO:0000256" key="5">
    <source>
        <dbReference type="ARBA" id="ARBA00023136"/>
    </source>
</evidence>
<dbReference type="PANTHER" id="PTHR45649:SF24">
    <property type="entry name" value="TRANSPORT PROTEIN, PUTATIVE (AFU_ORTHOLOGUE AFUA_2G15150)-RELATED"/>
    <property type="match status" value="1"/>
</dbReference>
<feature type="transmembrane region" description="Helical" evidence="7">
    <location>
        <begin position="52"/>
        <end position="76"/>
    </location>
</feature>
<evidence type="ECO:0000256" key="6">
    <source>
        <dbReference type="SAM" id="MobiDB-lite"/>
    </source>
</evidence>